<evidence type="ECO:0000313" key="2">
    <source>
        <dbReference type="Proteomes" id="UP000015105"/>
    </source>
</evidence>
<reference evidence="1" key="4">
    <citation type="submission" date="2019-03" db="UniProtKB">
        <authorList>
            <consortium name="EnsemblPlants"/>
        </authorList>
    </citation>
    <scope>IDENTIFICATION</scope>
</reference>
<sequence length="155" mass="17259">NLRIAEKKKKCVVLGTASARAKVNPNQTIGKVLSKKAAYADDIAQTLGRIWCPREGTLCKELRRNLFLLTFGQASGKRKALEGGPWLVGKELLVLEDFVASKTLDDYEFWYFSIWVRVSNIPLGMMNKETGELIGQAMGEFMEAEIDAEDMAVGE</sequence>
<protein>
    <submittedName>
        <fullName evidence="1">Uncharacterized protein</fullName>
    </submittedName>
</protein>
<dbReference type="PANTHER" id="PTHR31286:SF180">
    <property type="entry name" value="OS10G0362600 PROTEIN"/>
    <property type="match status" value="1"/>
</dbReference>
<proteinExistence type="predicted"/>
<dbReference type="Gramene" id="AET3Gv20243400.1">
    <property type="protein sequence ID" value="AET3Gv20243400.1"/>
    <property type="gene ID" value="AET3Gv20243400"/>
</dbReference>
<dbReference type="InterPro" id="IPR040256">
    <property type="entry name" value="At4g02000-like"/>
</dbReference>
<reference evidence="1" key="5">
    <citation type="journal article" date="2021" name="G3 (Bethesda)">
        <title>Aegilops tauschii genome assembly Aet v5.0 features greater sequence contiguity and improved annotation.</title>
        <authorList>
            <person name="Wang L."/>
            <person name="Zhu T."/>
            <person name="Rodriguez J.C."/>
            <person name="Deal K.R."/>
            <person name="Dubcovsky J."/>
            <person name="McGuire P.E."/>
            <person name="Lux T."/>
            <person name="Spannagl M."/>
            <person name="Mayer K.F.X."/>
            <person name="Baldrich P."/>
            <person name="Meyers B.C."/>
            <person name="Huo N."/>
            <person name="Gu Y.Q."/>
            <person name="Zhou H."/>
            <person name="Devos K.M."/>
            <person name="Bennetzen J.L."/>
            <person name="Unver T."/>
            <person name="Budak H."/>
            <person name="Gulick P.J."/>
            <person name="Galiba G."/>
            <person name="Kalapos B."/>
            <person name="Nelson D.R."/>
            <person name="Li P."/>
            <person name="You F.M."/>
            <person name="Luo M.C."/>
            <person name="Dvorak J."/>
        </authorList>
    </citation>
    <scope>NUCLEOTIDE SEQUENCE [LARGE SCALE GENOMIC DNA]</scope>
    <source>
        <strain evidence="1">cv. AL8/78</strain>
    </source>
</reference>
<dbReference type="Proteomes" id="UP000015105">
    <property type="component" value="Chromosome 3D"/>
</dbReference>
<dbReference type="PANTHER" id="PTHR31286">
    <property type="entry name" value="GLYCINE-RICH CELL WALL STRUCTURAL PROTEIN 1.8-LIKE"/>
    <property type="match status" value="1"/>
</dbReference>
<keyword evidence="2" id="KW-1185">Reference proteome</keyword>
<reference evidence="2" key="2">
    <citation type="journal article" date="2017" name="Nat. Plants">
        <title>The Aegilops tauschii genome reveals multiple impacts of transposons.</title>
        <authorList>
            <person name="Zhao G."/>
            <person name="Zou C."/>
            <person name="Li K."/>
            <person name="Wang K."/>
            <person name="Li T."/>
            <person name="Gao L."/>
            <person name="Zhang X."/>
            <person name="Wang H."/>
            <person name="Yang Z."/>
            <person name="Liu X."/>
            <person name="Jiang W."/>
            <person name="Mao L."/>
            <person name="Kong X."/>
            <person name="Jiao Y."/>
            <person name="Jia J."/>
        </authorList>
    </citation>
    <scope>NUCLEOTIDE SEQUENCE [LARGE SCALE GENOMIC DNA]</scope>
    <source>
        <strain evidence="2">cv. AL8/78</strain>
    </source>
</reference>
<dbReference type="AlphaFoldDB" id="A0A453E791"/>
<name>A0A453E791_AEGTS</name>
<dbReference type="EnsemblPlants" id="AET3Gv20243400.1">
    <property type="protein sequence ID" value="AET3Gv20243400.1"/>
    <property type="gene ID" value="AET3Gv20243400"/>
</dbReference>
<organism evidence="1 2">
    <name type="scientific">Aegilops tauschii subsp. strangulata</name>
    <name type="common">Goatgrass</name>
    <dbReference type="NCBI Taxonomy" id="200361"/>
    <lineage>
        <taxon>Eukaryota</taxon>
        <taxon>Viridiplantae</taxon>
        <taxon>Streptophyta</taxon>
        <taxon>Embryophyta</taxon>
        <taxon>Tracheophyta</taxon>
        <taxon>Spermatophyta</taxon>
        <taxon>Magnoliopsida</taxon>
        <taxon>Liliopsida</taxon>
        <taxon>Poales</taxon>
        <taxon>Poaceae</taxon>
        <taxon>BOP clade</taxon>
        <taxon>Pooideae</taxon>
        <taxon>Triticodae</taxon>
        <taxon>Triticeae</taxon>
        <taxon>Triticinae</taxon>
        <taxon>Aegilops</taxon>
    </lineage>
</organism>
<evidence type="ECO:0000313" key="1">
    <source>
        <dbReference type="EnsemblPlants" id="AET3Gv20243400.1"/>
    </source>
</evidence>
<accession>A0A453E791</accession>
<reference evidence="2" key="1">
    <citation type="journal article" date="2014" name="Science">
        <title>Ancient hybridizations among the ancestral genomes of bread wheat.</title>
        <authorList>
            <consortium name="International Wheat Genome Sequencing Consortium,"/>
            <person name="Marcussen T."/>
            <person name="Sandve S.R."/>
            <person name="Heier L."/>
            <person name="Spannagl M."/>
            <person name="Pfeifer M."/>
            <person name="Jakobsen K.S."/>
            <person name="Wulff B.B."/>
            <person name="Steuernagel B."/>
            <person name="Mayer K.F."/>
            <person name="Olsen O.A."/>
        </authorList>
    </citation>
    <scope>NUCLEOTIDE SEQUENCE [LARGE SCALE GENOMIC DNA]</scope>
    <source>
        <strain evidence="2">cv. AL8/78</strain>
    </source>
</reference>
<reference evidence="1" key="3">
    <citation type="journal article" date="2017" name="Nature">
        <title>Genome sequence of the progenitor of the wheat D genome Aegilops tauschii.</title>
        <authorList>
            <person name="Luo M.C."/>
            <person name="Gu Y.Q."/>
            <person name="Puiu D."/>
            <person name="Wang H."/>
            <person name="Twardziok S.O."/>
            <person name="Deal K.R."/>
            <person name="Huo N."/>
            <person name="Zhu T."/>
            <person name="Wang L."/>
            <person name="Wang Y."/>
            <person name="McGuire P.E."/>
            <person name="Liu S."/>
            <person name="Long H."/>
            <person name="Ramasamy R.K."/>
            <person name="Rodriguez J.C."/>
            <person name="Van S.L."/>
            <person name="Yuan L."/>
            <person name="Wang Z."/>
            <person name="Xia Z."/>
            <person name="Xiao L."/>
            <person name="Anderson O.D."/>
            <person name="Ouyang S."/>
            <person name="Liang Y."/>
            <person name="Zimin A.V."/>
            <person name="Pertea G."/>
            <person name="Qi P."/>
            <person name="Bennetzen J.L."/>
            <person name="Dai X."/>
            <person name="Dawson M.W."/>
            <person name="Muller H.G."/>
            <person name="Kugler K."/>
            <person name="Rivarola-Duarte L."/>
            <person name="Spannagl M."/>
            <person name="Mayer K.F.X."/>
            <person name="Lu F.H."/>
            <person name="Bevan M.W."/>
            <person name="Leroy P."/>
            <person name="Li P."/>
            <person name="You F.M."/>
            <person name="Sun Q."/>
            <person name="Liu Z."/>
            <person name="Lyons E."/>
            <person name="Wicker T."/>
            <person name="Salzberg S.L."/>
            <person name="Devos K.M."/>
            <person name="Dvorak J."/>
        </authorList>
    </citation>
    <scope>NUCLEOTIDE SEQUENCE [LARGE SCALE GENOMIC DNA]</scope>
    <source>
        <strain evidence="1">cv. AL8/78</strain>
    </source>
</reference>
<dbReference type="STRING" id="200361.A0A453E791"/>